<evidence type="ECO:0000256" key="4">
    <source>
        <dbReference type="ARBA" id="ARBA00022807"/>
    </source>
</evidence>
<dbReference type="Pfam" id="PF00877">
    <property type="entry name" value="NLPC_P60"/>
    <property type="match status" value="1"/>
</dbReference>
<sequence length="301" mass="33766">MISFQQKLQSILILTAIVSTGTACGNTQNVSPQSANSNSQYRTAASSYIEKSAITDQTGKTWVPLEPAIASLGYRIKDESSNGGYAKIGYSDVMYMMRPSSRKVYSLGQQFYLPEAPQRRNGHIYLTTTSLSKFLQTKVSINSNNGEVMIDTPTEPINNNQVQSFRIQSRTSVNTDELVSYAKRYMGVPYVFGAGPYEDTKTFDCSSFTRHVYRKFGVNLPRLAKDQDNQGRRVNRNELRQGDLIFFTVPGRFKSNAIPGHVGIYIGNGKFIHTWGEPGVQISNLDNGYWSDVILHMQRIH</sequence>
<dbReference type="eggNOG" id="COG0791">
    <property type="taxonomic scope" value="Bacteria"/>
</dbReference>
<reference evidence="6 7" key="2">
    <citation type="submission" date="2014-10" db="EMBL/GenBank/DDBJ databases">
        <title>Comparative genomics of the Paenibacillus odorifer group.</title>
        <authorList>
            <person name="Tsai Y.-C."/>
            <person name="Martin N."/>
            <person name="Korlach J."/>
            <person name="Wiedmann M."/>
        </authorList>
    </citation>
    <scope>NUCLEOTIDE SEQUENCE [LARGE SCALE GENOMIC DNA]</scope>
    <source>
        <strain evidence="6 7">DSM 18334</strain>
    </source>
</reference>
<dbReference type="RefSeq" id="WP_036654898.1">
    <property type="nucleotide sequence ID" value="NZ_JQCR01000003.1"/>
</dbReference>
<evidence type="ECO:0000313" key="6">
    <source>
        <dbReference type="EMBL" id="KGE16730.1"/>
    </source>
</evidence>
<evidence type="ECO:0000313" key="7">
    <source>
        <dbReference type="Proteomes" id="UP000029734"/>
    </source>
</evidence>
<comment type="caution">
    <text evidence="6">The sequence shown here is derived from an EMBL/GenBank/DDBJ whole genome shotgun (WGS) entry which is preliminary data.</text>
</comment>
<keyword evidence="4" id="KW-0788">Thiol protease</keyword>
<dbReference type="Gene3D" id="3.90.1720.10">
    <property type="entry name" value="endopeptidase domain like (from Nostoc punctiforme)"/>
    <property type="match status" value="1"/>
</dbReference>
<dbReference type="InterPro" id="IPR038765">
    <property type="entry name" value="Papain-like_cys_pep_sf"/>
</dbReference>
<evidence type="ECO:0000256" key="2">
    <source>
        <dbReference type="ARBA" id="ARBA00022670"/>
    </source>
</evidence>
<dbReference type="SUPFAM" id="SSF55383">
    <property type="entry name" value="Copper amine oxidase, domain N"/>
    <property type="match status" value="1"/>
</dbReference>
<protein>
    <submittedName>
        <fullName evidence="6">Cell wall hydrolase</fullName>
    </submittedName>
</protein>
<dbReference type="STRING" id="268407.PWYN_18700"/>
<dbReference type="EMBL" id="JQCR01000003">
    <property type="protein sequence ID" value="KGE16730.1"/>
    <property type="molecule type" value="Genomic_DNA"/>
</dbReference>
<keyword evidence="2" id="KW-0645">Protease</keyword>
<proteinExistence type="inferred from homology"/>
<dbReference type="SUPFAM" id="SSF54001">
    <property type="entry name" value="Cysteine proteinases"/>
    <property type="match status" value="1"/>
</dbReference>
<dbReference type="AlphaFoldDB" id="A0A098M2T5"/>
<dbReference type="InterPro" id="IPR000064">
    <property type="entry name" value="NLP_P60_dom"/>
</dbReference>
<dbReference type="PROSITE" id="PS51935">
    <property type="entry name" value="NLPC_P60"/>
    <property type="match status" value="1"/>
</dbReference>
<comment type="similarity">
    <text evidence="1">Belongs to the peptidase C40 family.</text>
</comment>
<dbReference type="Pfam" id="PF07833">
    <property type="entry name" value="Cu_amine_oxidN1"/>
    <property type="match status" value="1"/>
</dbReference>
<dbReference type="OrthoDB" id="9813118at2"/>
<dbReference type="GO" id="GO:0008234">
    <property type="term" value="F:cysteine-type peptidase activity"/>
    <property type="evidence" value="ECO:0007669"/>
    <property type="project" value="UniProtKB-KW"/>
</dbReference>
<dbReference type="InterPro" id="IPR012854">
    <property type="entry name" value="Cu_amine_oxidase-like_N"/>
</dbReference>
<dbReference type="Proteomes" id="UP000029734">
    <property type="component" value="Unassembled WGS sequence"/>
</dbReference>
<evidence type="ECO:0000256" key="3">
    <source>
        <dbReference type="ARBA" id="ARBA00022801"/>
    </source>
</evidence>
<dbReference type="PANTHER" id="PTHR47053:SF1">
    <property type="entry name" value="MUREIN DD-ENDOPEPTIDASE MEPH-RELATED"/>
    <property type="match status" value="1"/>
</dbReference>
<organism evidence="6 7">
    <name type="scientific">Paenibacillus wynnii</name>
    <dbReference type="NCBI Taxonomy" id="268407"/>
    <lineage>
        <taxon>Bacteria</taxon>
        <taxon>Bacillati</taxon>
        <taxon>Bacillota</taxon>
        <taxon>Bacilli</taxon>
        <taxon>Bacillales</taxon>
        <taxon>Paenibacillaceae</taxon>
        <taxon>Paenibacillus</taxon>
    </lineage>
</organism>
<accession>A0A098M2T5</accession>
<dbReference type="PANTHER" id="PTHR47053">
    <property type="entry name" value="MUREIN DD-ENDOPEPTIDASE MEPH-RELATED"/>
    <property type="match status" value="1"/>
</dbReference>
<keyword evidence="3 6" id="KW-0378">Hydrolase</keyword>
<name>A0A098M2T5_9BACL</name>
<dbReference type="PROSITE" id="PS51257">
    <property type="entry name" value="PROKAR_LIPOPROTEIN"/>
    <property type="match status" value="1"/>
</dbReference>
<feature type="domain" description="NlpC/P60" evidence="5">
    <location>
        <begin position="172"/>
        <end position="301"/>
    </location>
</feature>
<evidence type="ECO:0000259" key="5">
    <source>
        <dbReference type="PROSITE" id="PS51935"/>
    </source>
</evidence>
<reference evidence="6 7" key="1">
    <citation type="submission" date="2014-08" db="EMBL/GenBank/DDBJ databases">
        <authorList>
            <person name="den Bakker H.C."/>
        </authorList>
    </citation>
    <scope>NUCLEOTIDE SEQUENCE [LARGE SCALE GENOMIC DNA]</scope>
    <source>
        <strain evidence="6 7">DSM 18334</strain>
    </source>
</reference>
<dbReference type="InterPro" id="IPR036582">
    <property type="entry name" value="Mao_N_sf"/>
</dbReference>
<dbReference type="GO" id="GO:0006508">
    <property type="term" value="P:proteolysis"/>
    <property type="evidence" value="ECO:0007669"/>
    <property type="project" value="UniProtKB-KW"/>
</dbReference>
<gene>
    <name evidence="6" type="ORF">PWYN_18700</name>
</gene>
<dbReference type="InterPro" id="IPR051202">
    <property type="entry name" value="Peptidase_C40"/>
</dbReference>
<evidence type="ECO:0000256" key="1">
    <source>
        <dbReference type="ARBA" id="ARBA00007074"/>
    </source>
</evidence>
<keyword evidence="7" id="KW-1185">Reference proteome</keyword>